<sequence>MIAFRPLWSLNVKKTEKWLSEKAMQGYILKDVNILSRAFYFDECVRKKLTYRICYENKGINEIQSSLKRDGWNTACHKNKWFFINNEKEEKEIKAFPSRERLLKRIRIINSALSLLAVYYGINTIMFLAFLLPMAAGWIFGADNIKYINTLSDKDVHVSGISYFTLRSIVDAIVMISIVSLMLLFMFMLKKRENELKRDYSTSDADPSETPLVKSKNFEKEALNLPEEFKVIKKINKNWIYEPDKLEKWLETMEEKGLNLYNINKLGNTFYFVEGSPRKVRCIVDYEYIAKESSKEIYMQDGWRDIYRTKGSITKYTLWSKEYLDNAPEIYTEKEDKVHNAKKILITYSILMAFIIVLFTPLLVKQIKFIMEYGWKVIWIIFFTLIPFSIFFNYYFKVLSFFNRVRNSVV</sequence>
<gene>
    <name evidence="2" type="ORF">SAMN05444401_2980</name>
</gene>
<organism evidence="2 3">
    <name type="scientific">Clostridium amylolyticum</name>
    <dbReference type="NCBI Taxonomy" id="1121298"/>
    <lineage>
        <taxon>Bacteria</taxon>
        <taxon>Bacillati</taxon>
        <taxon>Bacillota</taxon>
        <taxon>Clostridia</taxon>
        <taxon>Eubacteriales</taxon>
        <taxon>Clostridiaceae</taxon>
        <taxon>Clostridium</taxon>
    </lineage>
</organism>
<dbReference type="Proteomes" id="UP000184080">
    <property type="component" value="Unassembled WGS sequence"/>
</dbReference>
<protein>
    <recommendedName>
        <fullName evidence="4">DUF2812 domain-containing protein</fullName>
    </recommendedName>
</protein>
<keyword evidence="1" id="KW-0472">Membrane</keyword>
<dbReference type="STRING" id="1121298.SAMN05444401_2980"/>
<evidence type="ECO:0008006" key="4">
    <source>
        <dbReference type="Google" id="ProtNLM"/>
    </source>
</evidence>
<evidence type="ECO:0000313" key="3">
    <source>
        <dbReference type="Proteomes" id="UP000184080"/>
    </source>
</evidence>
<dbReference type="AlphaFoldDB" id="A0A1M6J7P8"/>
<keyword evidence="1" id="KW-1133">Transmembrane helix</keyword>
<evidence type="ECO:0000256" key="1">
    <source>
        <dbReference type="SAM" id="Phobius"/>
    </source>
</evidence>
<feature type="transmembrane region" description="Helical" evidence="1">
    <location>
        <begin position="108"/>
        <end position="141"/>
    </location>
</feature>
<feature type="transmembrane region" description="Helical" evidence="1">
    <location>
        <begin position="161"/>
        <end position="189"/>
    </location>
</feature>
<feature type="transmembrane region" description="Helical" evidence="1">
    <location>
        <begin position="344"/>
        <end position="364"/>
    </location>
</feature>
<evidence type="ECO:0000313" key="2">
    <source>
        <dbReference type="EMBL" id="SHJ42675.1"/>
    </source>
</evidence>
<proteinExistence type="predicted"/>
<keyword evidence="1" id="KW-0812">Transmembrane</keyword>
<feature type="transmembrane region" description="Helical" evidence="1">
    <location>
        <begin position="376"/>
        <end position="396"/>
    </location>
</feature>
<keyword evidence="3" id="KW-1185">Reference proteome</keyword>
<name>A0A1M6J7P8_9CLOT</name>
<dbReference type="InterPro" id="IPR021359">
    <property type="entry name" value="DUF2812"/>
</dbReference>
<accession>A0A1M6J7P8</accession>
<dbReference type="Pfam" id="PF11193">
    <property type="entry name" value="DUF2812"/>
    <property type="match status" value="2"/>
</dbReference>
<dbReference type="EMBL" id="FQZO01000005">
    <property type="protein sequence ID" value="SHJ42675.1"/>
    <property type="molecule type" value="Genomic_DNA"/>
</dbReference>
<dbReference type="RefSeq" id="WP_073008309.1">
    <property type="nucleotide sequence ID" value="NZ_FQZO01000005.1"/>
</dbReference>
<reference evidence="2 3" key="1">
    <citation type="submission" date="2016-11" db="EMBL/GenBank/DDBJ databases">
        <authorList>
            <person name="Jaros S."/>
            <person name="Januszkiewicz K."/>
            <person name="Wedrychowicz H."/>
        </authorList>
    </citation>
    <scope>NUCLEOTIDE SEQUENCE [LARGE SCALE GENOMIC DNA]</scope>
    <source>
        <strain evidence="2 3">DSM 21864</strain>
    </source>
</reference>